<gene>
    <name evidence="2" type="ORF">JOQ06_007911</name>
</gene>
<feature type="non-terminal residue" evidence="2">
    <location>
        <position position="202"/>
    </location>
</feature>
<dbReference type="EMBL" id="JAPTMU010000594">
    <property type="protein sequence ID" value="KAJ4918252.1"/>
    <property type="molecule type" value="Genomic_DNA"/>
</dbReference>
<evidence type="ECO:0000256" key="1">
    <source>
        <dbReference type="SAM" id="MobiDB-lite"/>
    </source>
</evidence>
<feature type="non-terminal residue" evidence="2">
    <location>
        <position position="1"/>
    </location>
</feature>
<evidence type="ECO:0000313" key="2">
    <source>
        <dbReference type="EMBL" id="KAJ4918252.1"/>
    </source>
</evidence>
<feature type="region of interest" description="Disordered" evidence="1">
    <location>
        <begin position="1"/>
        <end position="36"/>
    </location>
</feature>
<evidence type="ECO:0000313" key="3">
    <source>
        <dbReference type="Proteomes" id="UP001219934"/>
    </source>
</evidence>
<dbReference type="Proteomes" id="UP001219934">
    <property type="component" value="Unassembled WGS sequence"/>
</dbReference>
<comment type="caution">
    <text evidence="2">The sequence shown here is derived from an EMBL/GenBank/DDBJ whole genome shotgun (WGS) entry which is preliminary data.</text>
</comment>
<dbReference type="AlphaFoldDB" id="A0AAD6F2E6"/>
<sequence>RVTPQSPPPPPKPPSPSFELGLSSFPPLPGAAGQLKTTEEVFDNRLASSVVIGNVKERNVSAESSSGSVLSPAGPKEPLRSSSSPKPSSFQPSPTPSTLTPALTAATGPPLSPAPSLPAAEVKVTEVKPKEVQLSVERVPGTLSNASKSVQVNGAATESRKPSYAEICQRAKDSSSSSQQLGTPKEAKPGCAAPGGEERKCP</sequence>
<protein>
    <submittedName>
        <fullName evidence="2">Uncharacterized protein</fullName>
    </submittedName>
</protein>
<feature type="compositionally biased region" description="Pro residues" evidence="1">
    <location>
        <begin position="1"/>
        <end position="16"/>
    </location>
</feature>
<feature type="compositionally biased region" description="Polar residues" evidence="1">
    <location>
        <begin position="142"/>
        <end position="156"/>
    </location>
</feature>
<feature type="region of interest" description="Disordered" evidence="1">
    <location>
        <begin position="53"/>
        <end position="202"/>
    </location>
</feature>
<name>A0AAD6F2E6_9TELE</name>
<accession>A0AAD6F2E6</accession>
<organism evidence="2 3">
    <name type="scientific">Pogonophryne albipinna</name>
    <dbReference type="NCBI Taxonomy" id="1090488"/>
    <lineage>
        <taxon>Eukaryota</taxon>
        <taxon>Metazoa</taxon>
        <taxon>Chordata</taxon>
        <taxon>Craniata</taxon>
        <taxon>Vertebrata</taxon>
        <taxon>Euteleostomi</taxon>
        <taxon>Actinopterygii</taxon>
        <taxon>Neopterygii</taxon>
        <taxon>Teleostei</taxon>
        <taxon>Neoteleostei</taxon>
        <taxon>Acanthomorphata</taxon>
        <taxon>Eupercaria</taxon>
        <taxon>Perciformes</taxon>
        <taxon>Notothenioidei</taxon>
        <taxon>Pogonophryne</taxon>
    </lineage>
</organism>
<feature type="compositionally biased region" description="Low complexity" evidence="1">
    <location>
        <begin position="61"/>
        <end position="109"/>
    </location>
</feature>
<keyword evidence="3" id="KW-1185">Reference proteome</keyword>
<feature type="compositionally biased region" description="Basic and acidic residues" evidence="1">
    <location>
        <begin position="158"/>
        <end position="173"/>
    </location>
</feature>
<proteinExistence type="predicted"/>
<reference evidence="2" key="1">
    <citation type="submission" date="2022-11" db="EMBL/GenBank/DDBJ databases">
        <title>Chromosome-level genome of Pogonophryne albipinna.</title>
        <authorList>
            <person name="Jo E."/>
        </authorList>
    </citation>
    <scope>NUCLEOTIDE SEQUENCE</scope>
    <source>
        <strain evidence="2">SGF0006</strain>
        <tissue evidence="2">Muscle</tissue>
    </source>
</reference>